<comment type="caution">
    <text evidence="1">The sequence shown here is derived from an EMBL/GenBank/DDBJ whole genome shotgun (WGS) entry which is preliminary data.</text>
</comment>
<dbReference type="EMBL" id="JAHXZJ010000001">
    <property type="protein sequence ID" value="KAH0567576.1"/>
    <property type="molecule type" value="Genomic_DNA"/>
</dbReference>
<organism evidence="1 2">
    <name type="scientific">Cotesia glomerata</name>
    <name type="common">Lepidopteran parasitic wasp</name>
    <name type="synonym">Apanteles glomeratus</name>
    <dbReference type="NCBI Taxonomy" id="32391"/>
    <lineage>
        <taxon>Eukaryota</taxon>
        <taxon>Metazoa</taxon>
        <taxon>Ecdysozoa</taxon>
        <taxon>Arthropoda</taxon>
        <taxon>Hexapoda</taxon>
        <taxon>Insecta</taxon>
        <taxon>Pterygota</taxon>
        <taxon>Neoptera</taxon>
        <taxon>Endopterygota</taxon>
        <taxon>Hymenoptera</taxon>
        <taxon>Apocrita</taxon>
        <taxon>Ichneumonoidea</taxon>
        <taxon>Braconidae</taxon>
        <taxon>Microgastrinae</taxon>
        <taxon>Cotesia</taxon>
    </lineage>
</organism>
<evidence type="ECO:0000313" key="1">
    <source>
        <dbReference type="EMBL" id="KAH0567576.1"/>
    </source>
</evidence>
<accession>A0AAV7J7V1</accession>
<keyword evidence="2" id="KW-1185">Reference proteome</keyword>
<reference evidence="1 2" key="1">
    <citation type="journal article" date="2021" name="J. Hered.">
        <title>A chromosome-level genome assembly of the parasitoid wasp, Cotesia glomerata (Hymenoptera: Braconidae).</title>
        <authorList>
            <person name="Pinto B.J."/>
            <person name="Weis J.J."/>
            <person name="Gamble T."/>
            <person name="Ode P.J."/>
            <person name="Paul R."/>
            <person name="Zaspel J.M."/>
        </authorList>
    </citation>
    <scope>NUCLEOTIDE SEQUENCE [LARGE SCALE GENOMIC DNA]</scope>
    <source>
        <strain evidence="1">CgM1</strain>
    </source>
</reference>
<gene>
    <name evidence="1" type="ORF">KQX54_010791</name>
</gene>
<dbReference type="AlphaFoldDB" id="A0AAV7J7V1"/>
<evidence type="ECO:0000313" key="2">
    <source>
        <dbReference type="Proteomes" id="UP000826195"/>
    </source>
</evidence>
<proteinExistence type="predicted"/>
<name>A0AAV7J7V1_COTGL</name>
<sequence length="112" mass="12670">MAACKPPSHILVFKSRGKHYDSFRVKLRSRTRRDIAVGGHSKLYSLAHSLWLFGVLDVPVDLYPPYGCPKPTAVATTTGRQLFLFYSVLSILFEQTPILKCSQTATVYTLHW</sequence>
<dbReference type="Proteomes" id="UP000826195">
    <property type="component" value="Unassembled WGS sequence"/>
</dbReference>
<protein>
    <submittedName>
        <fullName evidence="1">Uncharacterized protein</fullName>
    </submittedName>
</protein>